<accession>A0AA88V7P9</accession>
<dbReference type="InterPro" id="IPR050191">
    <property type="entry name" value="ATP-dep_DNA_ligase"/>
</dbReference>
<dbReference type="PANTHER" id="PTHR45674">
    <property type="entry name" value="DNA LIGASE 1/3 FAMILY MEMBER"/>
    <property type="match status" value="1"/>
</dbReference>
<dbReference type="InterPro" id="IPR036599">
    <property type="entry name" value="DNA_ligase_N_sf"/>
</dbReference>
<dbReference type="GO" id="GO:0005524">
    <property type="term" value="F:ATP binding"/>
    <property type="evidence" value="ECO:0007669"/>
    <property type="project" value="UniProtKB-KW"/>
</dbReference>
<dbReference type="GO" id="GO:0006273">
    <property type="term" value="P:lagging strand elongation"/>
    <property type="evidence" value="ECO:0007669"/>
    <property type="project" value="TreeGrafter"/>
</dbReference>
<name>A0AA88V7P9_9ASTE</name>
<dbReference type="SUPFAM" id="SSF56091">
    <property type="entry name" value="DNA ligase/mRNA capping enzyme, catalytic domain"/>
    <property type="match status" value="1"/>
</dbReference>
<dbReference type="Pfam" id="PF04675">
    <property type="entry name" value="DNA_ligase_A_N"/>
    <property type="match status" value="1"/>
</dbReference>
<dbReference type="AlphaFoldDB" id="A0AA88V7P9"/>
<keyword evidence="3" id="KW-0547">Nucleotide-binding</keyword>
<dbReference type="PROSITE" id="PS00697">
    <property type="entry name" value="DNA_LIGASE_A1"/>
    <property type="match status" value="1"/>
</dbReference>
<dbReference type="GO" id="GO:0006310">
    <property type="term" value="P:DNA recombination"/>
    <property type="evidence" value="ECO:0007669"/>
    <property type="project" value="InterPro"/>
</dbReference>
<keyword evidence="4" id="KW-0067">ATP-binding</keyword>
<keyword evidence="2" id="KW-0436">Ligase</keyword>
<dbReference type="Gene3D" id="3.30.470.30">
    <property type="entry name" value="DNA ligase/mRNA capping enzyme"/>
    <property type="match status" value="1"/>
</dbReference>
<protein>
    <recommendedName>
        <fullName evidence="10">DNA ligase 1</fullName>
    </recommendedName>
</protein>
<evidence type="ECO:0000259" key="6">
    <source>
        <dbReference type="Pfam" id="PF01068"/>
    </source>
</evidence>
<evidence type="ECO:0000256" key="1">
    <source>
        <dbReference type="ARBA" id="ARBA00007572"/>
    </source>
</evidence>
<evidence type="ECO:0000259" key="7">
    <source>
        <dbReference type="Pfam" id="PF04675"/>
    </source>
</evidence>
<feature type="domain" description="ATP-dependent DNA ligase family profile" evidence="6">
    <location>
        <begin position="453"/>
        <end position="567"/>
    </location>
</feature>
<feature type="non-terminal residue" evidence="8">
    <location>
        <position position="1"/>
    </location>
</feature>
<comment type="similarity">
    <text evidence="1">Belongs to the ATP-dependent DNA ligase family.</text>
</comment>
<evidence type="ECO:0000313" key="9">
    <source>
        <dbReference type="Proteomes" id="UP001188597"/>
    </source>
</evidence>
<dbReference type="GO" id="GO:0003910">
    <property type="term" value="F:DNA ligase (ATP) activity"/>
    <property type="evidence" value="ECO:0007669"/>
    <property type="project" value="InterPro"/>
</dbReference>
<dbReference type="PANTHER" id="PTHR45674:SF9">
    <property type="entry name" value="DNA LIGASE 3"/>
    <property type="match status" value="1"/>
</dbReference>
<evidence type="ECO:0000256" key="2">
    <source>
        <dbReference type="ARBA" id="ARBA00022598"/>
    </source>
</evidence>
<feature type="compositionally biased region" description="Basic residues" evidence="5">
    <location>
        <begin position="25"/>
        <end position="40"/>
    </location>
</feature>
<evidence type="ECO:0000313" key="8">
    <source>
        <dbReference type="EMBL" id="KAK3001743.1"/>
    </source>
</evidence>
<dbReference type="Proteomes" id="UP001188597">
    <property type="component" value="Unassembled WGS sequence"/>
</dbReference>
<keyword evidence="9" id="KW-1185">Reference proteome</keyword>
<organism evidence="8 9">
    <name type="scientific">Escallonia herrerae</name>
    <dbReference type="NCBI Taxonomy" id="1293975"/>
    <lineage>
        <taxon>Eukaryota</taxon>
        <taxon>Viridiplantae</taxon>
        <taxon>Streptophyta</taxon>
        <taxon>Embryophyta</taxon>
        <taxon>Tracheophyta</taxon>
        <taxon>Spermatophyta</taxon>
        <taxon>Magnoliopsida</taxon>
        <taxon>eudicotyledons</taxon>
        <taxon>Gunneridae</taxon>
        <taxon>Pentapetalae</taxon>
        <taxon>asterids</taxon>
        <taxon>campanulids</taxon>
        <taxon>Escalloniales</taxon>
        <taxon>Escalloniaceae</taxon>
        <taxon>Escallonia</taxon>
    </lineage>
</organism>
<feature type="region of interest" description="Disordered" evidence="5">
    <location>
        <begin position="14"/>
        <end position="50"/>
    </location>
</feature>
<evidence type="ECO:0000256" key="3">
    <source>
        <dbReference type="ARBA" id="ARBA00022741"/>
    </source>
</evidence>
<dbReference type="InterPro" id="IPR012308">
    <property type="entry name" value="DNA_ligase_ATP-dep_N"/>
</dbReference>
<comment type="caution">
    <text evidence="8">The sequence shown here is derived from an EMBL/GenBank/DDBJ whole genome shotgun (WGS) entry which is preliminary data.</text>
</comment>
<sequence length="644" mass="70933">DLLLSQSYKLSSKVQLNRSSNISPGKRRKTQENKPKKKARTNPYSESIGPKQHTITRFFSKLVTIDTQDREVGTLSEQCRNDKKLSPRDAIKPYGEKVDQFIQIINGSESSRSYAATIIEVTKGDINMALDMYYRNDAANFCEDQKRLVQSSSLVQASCSAGICSSDQGFKVSEILANMADKSEPVQQIDRVAVNLVSHMADLSVPGPSSGNVTTNLVSLPLEQYSPIEHACWKEGEPAPYVHLARTFNLLEDEKGKIKATSMLCNMFRSLLTLSPEDVLPAVYLCTNKIGPDHENMELNIGGSIVAAALEEACGTSRSKVRDLYNSLGDLEFVSEQTGGKSTARKKSLIVNLMRACRETEMKFLVRTLVRNLRIGAMMRTVLPALAQAVVMASFRHEGTVNNLKEQFQVLSTAVVEAYNVVPNLDLLVPSLMDKRIRFSSTLPMVPGIPIKPMLAKVTNGIPQVLKLFQNKSLTCEYKYDGQRAQIHQLADGSVRVFSRNGDETTSRFPDLINIIKESCSPAEVTFILDAEIVAVDRKNDHKLMSFQELSSRERGSRNSLIAVDSIKIHLSLVFNIGGGRSGGYRGDEGHDGSRWLLMLVLVLVGVDDTGLNDVSGAGGGGGYGGSSDGHFLVFFFHWVCNPH</sequence>
<evidence type="ECO:0000256" key="5">
    <source>
        <dbReference type="SAM" id="MobiDB-lite"/>
    </source>
</evidence>
<evidence type="ECO:0000256" key="4">
    <source>
        <dbReference type="ARBA" id="ARBA00022840"/>
    </source>
</evidence>
<dbReference type="Pfam" id="PF01068">
    <property type="entry name" value="DNA_ligase_A_M"/>
    <property type="match status" value="1"/>
</dbReference>
<dbReference type="InterPro" id="IPR012310">
    <property type="entry name" value="DNA_ligase_ATP-dep_cent"/>
</dbReference>
<dbReference type="Gene3D" id="1.10.3260.10">
    <property type="entry name" value="DNA ligase, ATP-dependent, N-terminal domain"/>
    <property type="match status" value="2"/>
</dbReference>
<feature type="domain" description="DNA ligase ATP-dependent N-terminal" evidence="7">
    <location>
        <begin position="240"/>
        <end position="336"/>
    </location>
</feature>
<dbReference type="GO" id="GO:0006281">
    <property type="term" value="P:DNA repair"/>
    <property type="evidence" value="ECO:0007669"/>
    <property type="project" value="InterPro"/>
</dbReference>
<evidence type="ECO:0008006" key="10">
    <source>
        <dbReference type="Google" id="ProtNLM"/>
    </source>
</evidence>
<reference evidence="8" key="1">
    <citation type="submission" date="2022-12" db="EMBL/GenBank/DDBJ databases">
        <title>Draft genome assemblies for two species of Escallonia (Escalloniales).</title>
        <authorList>
            <person name="Chanderbali A."/>
            <person name="Dervinis C."/>
            <person name="Anghel I."/>
            <person name="Soltis D."/>
            <person name="Soltis P."/>
            <person name="Zapata F."/>
        </authorList>
    </citation>
    <scope>NUCLEOTIDE SEQUENCE</scope>
    <source>
        <strain evidence="8">UCBG64.0493</strain>
        <tissue evidence="8">Leaf</tissue>
    </source>
</reference>
<dbReference type="GO" id="GO:0003677">
    <property type="term" value="F:DNA binding"/>
    <property type="evidence" value="ECO:0007669"/>
    <property type="project" value="InterPro"/>
</dbReference>
<dbReference type="EMBL" id="JAVXUP010002721">
    <property type="protein sequence ID" value="KAK3001743.1"/>
    <property type="molecule type" value="Genomic_DNA"/>
</dbReference>
<gene>
    <name evidence="8" type="ORF">RJ639_020275</name>
</gene>
<dbReference type="SUPFAM" id="SSF117018">
    <property type="entry name" value="ATP-dependent DNA ligase DNA-binding domain"/>
    <property type="match status" value="1"/>
</dbReference>
<proteinExistence type="inferred from homology"/>
<dbReference type="InterPro" id="IPR016059">
    <property type="entry name" value="DNA_ligase_ATP-dep_CS"/>
</dbReference>